<dbReference type="EMBL" id="MU006716">
    <property type="protein sequence ID" value="KAF2627691.1"/>
    <property type="molecule type" value="Genomic_DNA"/>
</dbReference>
<keyword evidence="2" id="KW-1185">Reference proteome</keyword>
<dbReference type="Proteomes" id="UP000799754">
    <property type="component" value="Unassembled WGS sequence"/>
</dbReference>
<gene>
    <name evidence="1" type="ORF">BU25DRAFT_468728</name>
</gene>
<accession>A0ACB6S0M4</accession>
<organism evidence="1 2">
    <name type="scientific">Macroventuria anomochaeta</name>
    <dbReference type="NCBI Taxonomy" id="301207"/>
    <lineage>
        <taxon>Eukaryota</taxon>
        <taxon>Fungi</taxon>
        <taxon>Dikarya</taxon>
        <taxon>Ascomycota</taxon>
        <taxon>Pezizomycotina</taxon>
        <taxon>Dothideomycetes</taxon>
        <taxon>Pleosporomycetidae</taxon>
        <taxon>Pleosporales</taxon>
        <taxon>Pleosporineae</taxon>
        <taxon>Didymellaceae</taxon>
        <taxon>Macroventuria</taxon>
    </lineage>
</organism>
<reference evidence="1" key="1">
    <citation type="journal article" date="2020" name="Stud. Mycol.">
        <title>101 Dothideomycetes genomes: a test case for predicting lifestyles and emergence of pathogens.</title>
        <authorList>
            <person name="Haridas S."/>
            <person name="Albert R."/>
            <person name="Binder M."/>
            <person name="Bloem J."/>
            <person name="Labutti K."/>
            <person name="Salamov A."/>
            <person name="Andreopoulos B."/>
            <person name="Baker S."/>
            <person name="Barry K."/>
            <person name="Bills G."/>
            <person name="Bluhm B."/>
            <person name="Cannon C."/>
            <person name="Castanera R."/>
            <person name="Culley D."/>
            <person name="Daum C."/>
            <person name="Ezra D."/>
            <person name="Gonzalez J."/>
            <person name="Henrissat B."/>
            <person name="Kuo A."/>
            <person name="Liang C."/>
            <person name="Lipzen A."/>
            <person name="Lutzoni F."/>
            <person name="Magnuson J."/>
            <person name="Mondo S."/>
            <person name="Nolan M."/>
            <person name="Ohm R."/>
            <person name="Pangilinan J."/>
            <person name="Park H.-J."/>
            <person name="Ramirez L."/>
            <person name="Alfaro M."/>
            <person name="Sun H."/>
            <person name="Tritt A."/>
            <person name="Yoshinaga Y."/>
            <person name="Zwiers L.-H."/>
            <person name="Turgeon B."/>
            <person name="Goodwin S."/>
            <person name="Spatafora J."/>
            <person name="Crous P."/>
            <person name="Grigoriev I."/>
        </authorList>
    </citation>
    <scope>NUCLEOTIDE SEQUENCE</scope>
    <source>
        <strain evidence="1">CBS 525.71</strain>
    </source>
</reference>
<comment type="caution">
    <text evidence="1">The sequence shown here is derived from an EMBL/GenBank/DDBJ whole genome shotgun (WGS) entry which is preliminary data.</text>
</comment>
<evidence type="ECO:0000313" key="2">
    <source>
        <dbReference type="Proteomes" id="UP000799754"/>
    </source>
</evidence>
<evidence type="ECO:0000313" key="1">
    <source>
        <dbReference type="EMBL" id="KAF2627691.1"/>
    </source>
</evidence>
<proteinExistence type="predicted"/>
<name>A0ACB6S0M4_9PLEO</name>
<sequence length="366" mass="39514">MPVSMPINTLKGSWQRLVKNDRLKRSSQVLSVVDGQVCIFGGEVQPRQPVDDKVDIVALNAGKSTPPISPSRYSSIVTILPSPESLNHETKSVSNAPSPRVGTASAVINDALYIFSGRGGVDMAPVEESGAVWKYTPTSHSWEKLTPSDSSAAFPPARSYHTSTSDGKSIFYVHAGCPTSGRLADLWAFNSEERTWTQLPDAPAPHRGGTSIAFSNGKLYRMNGFDGKTEVGGCVDIFNTETNSWSTKSFKADGSDGPEARSVCALLPVQLGRKQKLLTLFGERDPSSLGHAGAGKMLGDVWIYDISEEWWTKLEPNSGEEGTPANRGWFDADVVKGEGLGNDSVVVHGGLGEDNERLDDVWLLKF</sequence>
<protein>
    <submittedName>
        <fullName evidence="1">Kelch repeat protein-like protein</fullName>
    </submittedName>
</protein>